<dbReference type="RefSeq" id="WP_320755395.1">
    <property type="nucleotide sequence ID" value="NZ_JAWNGA010000011.1"/>
</dbReference>
<evidence type="ECO:0000313" key="2">
    <source>
        <dbReference type="Proteomes" id="UP001275049"/>
    </source>
</evidence>
<protein>
    <submittedName>
        <fullName evidence="1">Uncharacterized protein</fullName>
    </submittedName>
</protein>
<accession>A0ABU5G7Y0</accession>
<organism evidence="1 2">
    <name type="scientific">Actinotignum urinale</name>
    <dbReference type="NCBI Taxonomy" id="190146"/>
    <lineage>
        <taxon>Bacteria</taxon>
        <taxon>Bacillati</taxon>
        <taxon>Actinomycetota</taxon>
        <taxon>Actinomycetes</taxon>
        <taxon>Actinomycetales</taxon>
        <taxon>Actinomycetaceae</taxon>
        <taxon>Actinotignum</taxon>
    </lineage>
</organism>
<dbReference type="Proteomes" id="UP001275049">
    <property type="component" value="Unassembled WGS sequence"/>
</dbReference>
<gene>
    <name evidence="1" type="ORF">R6G86_06780</name>
</gene>
<comment type="caution">
    <text evidence="1">The sequence shown here is derived from an EMBL/GenBank/DDBJ whole genome shotgun (WGS) entry which is preliminary data.</text>
</comment>
<evidence type="ECO:0000313" key="1">
    <source>
        <dbReference type="EMBL" id="MDY5133440.1"/>
    </source>
</evidence>
<name>A0ABU5G7Y0_9ACTO</name>
<reference evidence="1 2" key="1">
    <citation type="submission" date="2023-10" db="EMBL/GenBank/DDBJ databases">
        <title>Whole Genome based description of the genera Actinobaculum and Actinotignum reveals a complex phylogenetic relationship within the species included in the genus Actinotignum.</title>
        <authorList>
            <person name="Jensen C.S."/>
            <person name="Dargis R."/>
            <person name="Kemp M."/>
            <person name="Christensen J.J."/>
        </authorList>
    </citation>
    <scope>NUCLEOTIDE SEQUENCE [LARGE SCALE GENOMIC DNA]</scope>
    <source>
        <strain evidence="1 2">SLA_B974</strain>
    </source>
</reference>
<proteinExistence type="predicted"/>
<keyword evidence="2" id="KW-1185">Reference proteome</keyword>
<dbReference type="EMBL" id="JAWNGA010000011">
    <property type="protein sequence ID" value="MDY5133440.1"/>
    <property type="molecule type" value="Genomic_DNA"/>
</dbReference>
<sequence length="212" mass="24252">MSTTIDVYPMMGFMPLIEHTRSRTQELFQELLDRHKIGSQIEVRSCYYATSEQTPHGMRWQPEMQLRFAYLLDGSICSSSFPYCLERPRADASDVETFANWHQETGYPPIKLGDVVPLEACEFDGRLTEQELAKVNSQTHFWYEYRSACTHPVACTGYGLVAAALAEATNGVIASFDCAFEQPNGQKPDEFLSWWGDTQMQKYGAKWFRKST</sequence>